<organism evidence="3 4">
    <name type="scientific">Microbacterium marinilacus</name>
    <dbReference type="NCBI Taxonomy" id="415209"/>
    <lineage>
        <taxon>Bacteria</taxon>
        <taxon>Bacillati</taxon>
        <taxon>Actinomycetota</taxon>
        <taxon>Actinomycetes</taxon>
        <taxon>Micrococcales</taxon>
        <taxon>Microbacteriaceae</taxon>
        <taxon>Microbacterium</taxon>
    </lineage>
</organism>
<dbReference type="Proteomes" id="UP001410795">
    <property type="component" value="Unassembled WGS sequence"/>
</dbReference>
<keyword evidence="2" id="KW-0472">Membrane</keyword>
<gene>
    <name evidence="3" type="ORF">GCM10022202_22390</name>
</gene>
<keyword evidence="2" id="KW-1133">Transmembrane helix</keyword>
<comment type="caution">
    <text evidence="3">The sequence shown here is derived from an EMBL/GenBank/DDBJ whole genome shotgun (WGS) entry which is preliminary data.</text>
</comment>
<accession>A0ABP7BL29</accession>
<feature type="region of interest" description="Disordered" evidence="1">
    <location>
        <begin position="58"/>
        <end position="98"/>
    </location>
</feature>
<evidence type="ECO:0000256" key="2">
    <source>
        <dbReference type="SAM" id="Phobius"/>
    </source>
</evidence>
<dbReference type="RefSeq" id="WP_221857432.1">
    <property type="nucleotide sequence ID" value="NZ_BAAAYV010000010.1"/>
</dbReference>
<evidence type="ECO:0000313" key="4">
    <source>
        <dbReference type="Proteomes" id="UP001410795"/>
    </source>
</evidence>
<feature type="compositionally biased region" description="Low complexity" evidence="1">
    <location>
        <begin position="76"/>
        <end position="98"/>
    </location>
</feature>
<keyword evidence="4" id="KW-1185">Reference proteome</keyword>
<protein>
    <submittedName>
        <fullName evidence="3">Uncharacterized protein</fullName>
    </submittedName>
</protein>
<proteinExistence type="predicted"/>
<evidence type="ECO:0000256" key="1">
    <source>
        <dbReference type="SAM" id="MobiDB-lite"/>
    </source>
</evidence>
<dbReference type="EMBL" id="BAAAYV010000010">
    <property type="protein sequence ID" value="GAA3660817.1"/>
    <property type="molecule type" value="Genomic_DNA"/>
</dbReference>
<feature type="transmembrane region" description="Helical" evidence="2">
    <location>
        <begin position="30"/>
        <end position="52"/>
    </location>
</feature>
<sequence length="98" mass="9813">MSTLSVVMPLIVVLSTYLVAGPPDGASLPFLLLAAWAATIVVAAPAIVRALARVVLPPASDRPAPRPVRPASFRLPTAAGTPGTPRTRAPAAGPGVSA</sequence>
<reference evidence="4" key="1">
    <citation type="journal article" date="2019" name="Int. J. Syst. Evol. Microbiol.">
        <title>The Global Catalogue of Microorganisms (GCM) 10K type strain sequencing project: providing services to taxonomists for standard genome sequencing and annotation.</title>
        <authorList>
            <consortium name="The Broad Institute Genomics Platform"/>
            <consortium name="The Broad Institute Genome Sequencing Center for Infectious Disease"/>
            <person name="Wu L."/>
            <person name="Ma J."/>
        </authorList>
    </citation>
    <scope>NUCLEOTIDE SEQUENCE [LARGE SCALE GENOMIC DNA]</scope>
    <source>
        <strain evidence="4">JCM 16546</strain>
    </source>
</reference>
<name>A0ABP7BL29_9MICO</name>
<keyword evidence="2" id="KW-0812">Transmembrane</keyword>
<evidence type="ECO:0000313" key="3">
    <source>
        <dbReference type="EMBL" id="GAA3660817.1"/>
    </source>
</evidence>